<proteinExistence type="predicted"/>
<dbReference type="OrthoDB" id="10505375at2759"/>
<dbReference type="EMBL" id="VSWC01000067">
    <property type="protein sequence ID" value="KAA1096458.1"/>
    <property type="molecule type" value="Genomic_DNA"/>
</dbReference>
<gene>
    <name evidence="1" type="ORF">PGT21_017345</name>
    <name evidence="2" type="ORF">PGTUg99_035116</name>
</gene>
<keyword evidence="3" id="KW-1185">Reference proteome</keyword>
<dbReference type="AlphaFoldDB" id="A0A5B0P860"/>
<organism evidence="1 3">
    <name type="scientific">Puccinia graminis f. sp. tritici</name>
    <dbReference type="NCBI Taxonomy" id="56615"/>
    <lineage>
        <taxon>Eukaryota</taxon>
        <taxon>Fungi</taxon>
        <taxon>Dikarya</taxon>
        <taxon>Basidiomycota</taxon>
        <taxon>Pucciniomycotina</taxon>
        <taxon>Pucciniomycetes</taxon>
        <taxon>Pucciniales</taxon>
        <taxon>Pucciniaceae</taxon>
        <taxon>Puccinia</taxon>
    </lineage>
</organism>
<evidence type="ECO:0000313" key="1">
    <source>
        <dbReference type="EMBL" id="KAA1096458.1"/>
    </source>
</evidence>
<protein>
    <submittedName>
        <fullName evidence="1">Uncharacterized protein</fullName>
    </submittedName>
</protein>
<dbReference type="Proteomes" id="UP000325313">
    <property type="component" value="Unassembled WGS sequence"/>
</dbReference>
<comment type="caution">
    <text evidence="1">The sequence shown here is derived from an EMBL/GenBank/DDBJ whole genome shotgun (WGS) entry which is preliminary data.</text>
</comment>
<dbReference type="Proteomes" id="UP000324748">
    <property type="component" value="Unassembled WGS sequence"/>
</dbReference>
<reference evidence="3 4" key="1">
    <citation type="submission" date="2019-05" db="EMBL/GenBank/DDBJ databases">
        <title>Emergence of the Ug99 lineage of the wheat stem rust pathogen through somatic hybridization.</title>
        <authorList>
            <person name="Li F."/>
            <person name="Upadhyaya N.M."/>
            <person name="Sperschneider J."/>
            <person name="Matny O."/>
            <person name="Nguyen-Phuc H."/>
            <person name="Mago R."/>
            <person name="Raley C."/>
            <person name="Miller M.E."/>
            <person name="Silverstein K.A.T."/>
            <person name="Henningsen E."/>
            <person name="Hirsch C.D."/>
            <person name="Visser B."/>
            <person name="Pretorius Z.A."/>
            <person name="Steffenson B.J."/>
            <person name="Schwessinger B."/>
            <person name="Dodds P.N."/>
            <person name="Figueroa M."/>
        </authorList>
    </citation>
    <scope>NUCLEOTIDE SEQUENCE [LARGE SCALE GENOMIC DNA]</scope>
    <source>
        <strain evidence="1">21-0</strain>
        <strain evidence="2 4">Ug99</strain>
    </source>
</reference>
<evidence type="ECO:0000313" key="4">
    <source>
        <dbReference type="Proteomes" id="UP000325313"/>
    </source>
</evidence>
<dbReference type="EMBL" id="VDEP01000102">
    <property type="protein sequence ID" value="KAA1131976.1"/>
    <property type="molecule type" value="Genomic_DNA"/>
</dbReference>
<name>A0A5B0P860_PUCGR</name>
<accession>A0A5B0P860</accession>
<evidence type="ECO:0000313" key="3">
    <source>
        <dbReference type="Proteomes" id="UP000324748"/>
    </source>
</evidence>
<evidence type="ECO:0000313" key="2">
    <source>
        <dbReference type="EMBL" id="KAA1131976.1"/>
    </source>
</evidence>
<sequence>MENLKDPSDDLEEETERFTKIREHFINPSFLSDIKRIYTSLSISKGCELKKKIKNQEITLTVKFILEHFYKPQAKLSGKRQALEFLLDYYIVELLNTNYPKVINELKPKKIDHLVLQNQLTFMGLLLTLSKETVERSKEGMYKSIKNVLEFYDTQIGLQEWIDKFIEIISGHTIEGLWLTKESIICSFSSKAFKIWME</sequence>